<organism evidence="2 3">
    <name type="scientific">Tritrichomonas foetus</name>
    <dbReference type="NCBI Taxonomy" id="1144522"/>
    <lineage>
        <taxon>Eukaryota</taxon>
        <taxon>Metamonada</taxon>
        <taxon>Parabasalia</taxon>
        <taxon>Tritrichomonadida</taxon>
        <taxon>Tritrichomonadidae</taxon>
        <taxon>Tritrichomonas</taxon>
    </lineage>
</organism>
<dbReference type="Proteomes" id="UP000179807">
    <property type="component" value="Unassembled WGS sequence"/>
</dbReference>
<evidence type="ECO:0000256" key="1">
    <source>
        <dbReference type="SAM" id="MobiDB-lite"/>
    </source>
</evidence>
<dbReference type="EMBL" id="MLAK01000019">
    <property type="protein sequence ID" value="OHT17279.1"/>
    <property type="molecule type" value="Genomic_DNA"/>
</dbReference>
<proteinExistence type="predicted"/>
<name>A0A1J4L185_9EUKA</name>
<gene>
    <name evidence="2" type="ORF">TRFO_41150</name>
</gene>
<dbReference type="GeneID" id="94848312"/>
<reference evidence="2" key="1">
    <citation type="submission" date="2016-10" db="EMBL/GenBank/DDBJ databases">
        <authorList>
            <person name="Benchimol M."/>
            <person name="Almeida L.G."/>
            <person name="Vasconcelos A.T."/>
            <person name="Perreira-Neves A."/>
            <person name="Rosa I.A."/>
            <person name="Tasca T."/>
            <person name="Bogo M.R."/>
            <person name="de Souza W."/>
        </authorList>
    </citation>
    <scope>NUCLEOTIDE SEQUENCE [LARGE SCALE GENOMIC DNA]</scope>
    <source>
        <strain evidence="2">K</strain>
    </source>
</reference>
<feature type="compositionally biased region" description="Polar residues" evidence="1">
    <location>
        <begin position="189"/>
        <end position="218"/>
    </location>
</feature>
<dbReference type="RefSeq" id="XP_068370415.1">
    <property type="nucleotide sequence ID" value="XM_068513608.1"/>
</dbReference>
<dbReference type="PANTHER" id="PTHR22708:SF0">
    <property type="entry name" value="LEUCINE-RICH REPEAT-CONTAINING PROTEIN 56"/>
    <property type="match status" value="1"/>
</dbReference>
<dbReference type="InterPro" id="IPR040091">
    <property type="entry name" value="LRRC56"/>
</dbReference>
<keyword evidence="3" id="KW-1185">Reference proteome</keyword>
<evidence type="ECO:0000313" key="2">
    <source>
        <dbReference type="EMBL" id="OHT17279.1"/>
    </source>
</evidence>
<evidence type="ECO:0000313" key="3">
    <source>
        <dbReference type="Proteomes" id="UP000179807"/>
    </source>
</evidence>
<sequence length="340" mass="37874">MLKNVVLEFDGVPEKIEVDTILYSDRDFSNVRSLEAIADTREMSLSFLGDRFPNLEKLRLNNSQISSIRDISTSLKKLRFLSLAHCGLNSLDGIATLSPKLEELYLAFNEIHDLNELMGLDSLRIIDLEENSIKSVDEVEFLSYCKNLRAATLTGNPCADSETYRKDVIKHCPQLIYLDEKRLKPKRPPSSQNAKRSTSNGTHNITDNSNPLNEPQSSITQVRIINEEVPKSNDNLSLANTKNGSKVKFAPIEVAKIEKGEKCGVKPNSAEIHQRPSCVTEYIEDIADERPPTAGGVRGGGILSSWAKPKQHQKLSQKLIVTPKIARPVSSCMNVRAGKY</sequence>
<dbReference type="SMART" id="SM00365">
    <property type="entry name" value="LRR_SD22"/>
    <property type="match status" value="4"/>
</dbReference>
<dbReference type="Gene3D" id="3.80.10.10">
    <property type="entry name" value="Ribonuclease Inhibitor"/>
    <property type="match status" value="1"/>
</dbReference>
<evidence type="ECO:0008006" key="4">
    <source>
        <dbReference type="Google" id="ProtNLM"/>
    </source>
</evidence>
<accession>A0A1J4L185</accession>
<dbReference type="InterPro" id="IPR032675">
    <property type="entry name" value="LRR_dom_sf"/>
</dbReference>
<dbReference type="AlphaFoldDB" id="A0A1J4L185"/>
<protein>
    <recommendedName>
        <fullName evidence="4">Leucine Rich Repeat family protein</fullName>
    </recommendedName>
</protein>
<dbReference type="VEuPathDB" id="TrichDB:TRFO_41150"/>
<dbReference type="InterPro" id="IPR001611">
    <property type="entry name" value="Leu-rich_rpt"/>
</dbReference>
<dbReference type="PROSITE" id="PS51450">
    <property type="entry name" value="LRR"/>
    <property type="match status" value="3"/>
</dbReference>
<dbReference type="PANTHER" id="PTHR22708">
    <property type="entry name" value="LEUCINE-RICH REPEAT-CONTAINING PROTEIN 56"/>
    <property type="match status" value="1"/>
</dbReference>
<dbReference type="SUPFAM" id="SSF52058">
    <property type="entry name" value="L domain-like"/>
    <property type="match status" value="1"/>
</dbReference>
<comment type="caution">
    <text evidence="2">The sequence shown here is derived from an EMBL/GenBank/DDBJ whole genome shotgun (WGS) entry which is preliminary data.</text>
</comment>
<dbReference type="OrthoDB" id="676979at2759"/>
<feature type="region of interest" description="Disordered" evidence="1">
    <location>
        <begin position="181"/>
        <end position="218"/>
    </location>
</feature>